<evidence type="ECO:0000256" key="6">
    <source>
        <dbReference type="ARBA" id="ARBA00023316"/>
    </source>
</evidence>
<dbReference type="InterPro" id="IPR003770">
    <property type="entry name" value="MLTG-like"/>
</dbReference>
<dbReference type="HAMAP" id="MF_02065">
    <property type="entry name" value="MltG"/>
    <property type="match status" value="1"/>
</dbReference>
<keyword evidence="5" id="KW-0456">Lyase</keyword>
<dbReference type="Pfam" id="PF02618">
    <property type="entry name" value="YceG"/>
    <property type="match status" value="1"/>
</dbReference>
<evidence type="ECO:0000313" key="7">
    <source>
        <dbReference type="EMBL" id="CAB4366968.1"/>
    </source>
</evidence>
<dbReference type="GO" id="GO:0071555">
    <property type="term" value="P:cell wall organization"/>
    <property type="evidence" value="ECO:0007669"/>
    <property type="project" value="UniProtKB-KW"/>
</dbReference>
<dbReference type="EMBL" id="CAESPC010000077">
    <property type="protein sequence ID" value="CAB4366968.1"/>
    <property type="molecule type" value="Genomic_DNA"/>
</dbReference>
<accession>A0A6J6AEQ8</accession>
<proteinExistence type="inferred from homology"/>
<keyword evidence="2" id="KW-0812">Transmembrane</keyword>
<dbReference type="Gene3D" id="3.30.1490.480">
    <property type="entry name" value="Endolytic murein transglycosylase"/>
    <property type="match status" value="1"/>
</dbReference>
<dbReference type="NCBIfam" id="TIGR00247">
    <property type="entry name" value="endolytic transglycosylase MltG"/>
    <property type="match status" value="1"/>
</dbReference>
<dbReference type="PANTHER" id="PTHR30518:SF2">
    <property type="entry name" value="ENDOLYTIC MUREIN TRANSGLYCOSYLASE"/>
    <property type="match status" value="1"/>
</dbReference>
<evidence type="ECO:0000256" key="5">
    <source>
        <dbReference type="ARBA" id="ARBA00023239"/>
    </source>
</evidence>
<sequence length="345" mass="38043">MKRTNSVIARRVFTALSLVFLLTLSLHFIRISGSSSPDFSCGEPSNKSVDVKVDAGATGSAIAQTLFAKGVTKSSEAFFRVAVGDPRSNKIAPGNHRINLHLCAKTALDQLLDSTRITGLINIKEGAWLSEIVPQFWEGNFTKTDVASALIKVVKPKGFNSLEGLLFPAQYSFAEGTPALIALQSMVERSTREMKSAGFFASSEKYSPQELLIIASLVQAEGNREDFSKISRVIRNRLLKGMPLQFDSTVHYVKKTRGSVFLSTQSTLINSPFNTYRRYGLPPGPINNPGADALQAAIKPAVGDWLYFITVAPFDTRFTDSISQFNSWKLEYKKNLRDGKFRSKN</sequence>
<evidence type="ECO:0000256" key="2">
    <source>
        <dbReference type="ARBA" id="ARBA00022692"/>
    </source>
</evidence>
<gene>
    <name evidence="7" type="ORF">UFOPK4180_00565</name>
</gene>
<keyword evidence="1" id="KW-1003">Cell membrane</keyword>
<protein>
    <submittedName>
        <fullName evidence="7">Unannotated protein</fullName>
    </submittedName>
</protein>
<keyword evidence="3" id="KW-1133">Transmembrane helix</keyword>
<name>A0A6J6AEQ8_9ZZZZ</name>
<dbReference type="GO" id="GO:0016829">
    <property type="term" value="F:lyase activity"/>
    <property type="evidence" value="ECO:0007669"/>
    <property type="project" value="UniProtKB-KW"/>
</dbReference>
<evidence type="ECO:0000256" key="4">
    <source>
        <dbReference type="ARBA" id="ARBA00023136"/>
    </source>
</evidence>
<keyword evidence="6" id="KW-0961">Cell wall biogenesis/degradation</keyword>
<organism evidence="7">
    <name type="scientific">freshwater metagenome</name>
    <dbReference type="NCBI Taxonomy" id="449393"/>
    <lineage>
        <taxon>unclassified sequences</taxon>
        <taxon>metagenomes</taxon>
        <taxon>ecological metagenomes</taxon>
    </lineage>
</organism>
<dbReference type="PANTHER" id="PTHR30518">
    <property type="entry name" value="ENDOLYTIC MUREIN TRANSGLYCOSYLASE"/>
    <property type="match status" value="1"/>
</dbReference>
<reference evidence="7" key="1">
    <citation type="submission" date="2020-05" db="EMBL/GenBank/DDBJ databases">
        <authorList>
            <person name="Chiriac C."/>
            <person name="Salcher M."/>
            <person name="Ghai R."/>
            <person name="Kavagutti S V."/>
        </authorList>
    </citation>
    <scope>NUCLEOTIDE SEQUENCE</scope>
</reference>
<evidence type="ECO:0000256" key="1">
    <source>
        <dbReference type="ARBA" id="ARBA00022475"/>
    </source>
</evidence>
<dbReference type="AlphaFoldDB" id="A0A6J6AEQ8"/>
<evidence type="ECO:0000256" key="3">
    <source>
        <dbReference type="ARBA" id="ARBA00022989"/>
    </source>
</evidence>
<keyword evidence="4" id="KW-0472">Membrane</keyword>